<protein>
    <submittedName>
        <fullName evidence="2">Uncharacterized protein</fullName>
    </submittedName>
</protein>
<gene>
    <name evidence="2" type="ORF">GRI75_03570</name>
</gene>
<reference evidence="2 3" key="1">
    <citation type="submission" date="2019-12" db="EMBL/GenBank/DDBJ databases">
        <title>Genomic-based taxomic classification of the family Erythrobacteraceae.</title>
        <authorList>
            <person name="Xu L."/>
        </authorList>
    </citation>
    <scope>NUCLEOTIDE SEQUENCE [LARGE SCALE GENOMIC DNA]</scope>
    <source>
        <strain evidence="2 3">MCCC 1K02066</strain>
    </source>
</reference>
<comment type="caution">
    <text evidence="2">The sequence shown here is derived from an EMBL/GenBank/DDBJ whole genome shotgun (WGS) entry which is preliminary data.</text>
</comment>
<dbReference type="InterPro" id="IPR022118">
    <property type="entry name" value="Peptidase_C70_AvrRpt2"/>
</dbReference>
<dbReference type="RefSeq" id="WP_160745595.1">
    <property type="nucleotide sequence ID" value="NZ_WTYK01000002.1"/>
</dbReference>
<dbReference type="Proteomes" id="UP000469159">
    <property type="component" value="Unassembled WGS sequence"/>
</dbReference>
<proteinExistence type="predicted"/>
<dbReference type="OrthoDB" id="6020299at2"/>
<keyword evidence="3" id="KW-1185">Reference proteome</keyword>
<dbReference type="EMBL" id="WTYK01000002">
    <property type="protein sequence ID" value="MXP40727.1"/>
    <property type="molecule type" value="Genomic_DNA"/>
</dbReference>
<accession>A0A6I4UT77</accession>
<name>A0A6I4UT77_9SPHN</name>
<dbReference type="AlphaFoldDB" id="A0A6I4UT77"/>
<evidence type="ECO:0000313" key="3">
    <source>
        <dbReference type="Proteomes" id="UP000469159"/>
    </source>
</evidence>
<dbReference type="Pfam" id="PF12385">
    <property type="entry name" value="Peptidase_C70"/>
    <property type="match status" value="2"/>
</dbReference>
<evidence type="ECO:0000313" key="2">
    <source>
        <dbReference type="EMBL" id="MXP40727.1"/>
    </source>
</evidence>
<evidence type="ECO:0000256" key="1">
    <source>
        <dbReference type="SAM" id="MobiDB-lite"/>
    </source>
</evidence>
<feature type="compositionally biased region" description="Polar residues" evidence="1">
    <location>
        <begin position="160"/>
        <end position="170"/>
    </location>
</feature>
<organism evidence="2 3">
    <name type="scientific">Croceibacterium soli</name>
    <dbReference type="NCBI Taxonomy" id="1739690"/>
    <lineage>
        <taxon>Bacteria</taxon>
        <taxon>Pseudomonadati</taxon>
        <taxon>Pseudomonadota</taxon>
        <taxon>Alphaproteobacteria</taxon>
        <taxon>Sphingomonadales</taxon>
        <taxon>Erythrobacteraceae</taxon>
        <taxon>Croceibacterium</taxon>
    </lineage>
</organism>
<feature type="region of interest" description="Disordered" evidence="1">
    <location>
        <begin position="133"/>
        <end position="185"/>
    </location>
</feature>
<sequence>MTAQIRPNRMQVNDRFPMLGFAVRTAQPEVQAEVVLATAIDLFRPENRARRTAANFYSSREHGLLSVPRGEGVFVVPPEVLARFIGQDKLFFALATGRADQGGLKVDAAPREGSPYVSLSGFTGRTLRRSFAPARSAGPPLMEWTGDAAQPGSEPARTAQPVTANGSGTAPQPAGPAEYNDGFGELPELPARQAAFQERPQAAGDEPADARAVMPDLPGSARQRAARIGGAFAQRIHEALGLGLPEASVVPLLDTLEPSQRPVSSGDDLFATPQARAQEVSSSIHWPDVQLVNQPTDMSCWATTIAMLVGWHDQVSIAPQTIAEQAGKSIDKGLAWSEHRAVAQRLGLNPIPPQCYTAEGLYDLLESDGPLYVSKMASAANLSGHAVLVVGMYQDGGQWFVRIADPWDRSVGTPGTPGSYQSTHNTGSRYILRFEDFESEYELQAARDSSVGEANVQMFSLGVPAGRQPDRSGNPPAGFAMAAGMGVGSRWSIQWDEVQLTPQPTDNGCWATTLSMLIGWRDQVSIAPETIAQQCGKDIANGLPWAERQAAADALGLTAHPPQCYLPEGFKALIEHHGPLYVGKMASATNLSGHAVLVVGMYYDGANHFVRIADPWDRPVGTPGSPGGYAPTHDTGSRYIMKYEDFQAEYEMAAAGNPAYVQILSGGVPVGRSINRSTAAPAGYAMAAGERRAPPPPAPVRRGQGFDVGAAATIAGTAIEVISANSGDIATHLSNWSGVKHPGDRAPARQAPFHEGTVTLRDWPLVGGTFGIDDIYCWLQIRWQYNGTSLGRIYIEDIGHDDAAGWGLTVTATIEDDSRLYARSSQARAPGPAQVPALHINIQYVFDEVIADDQIANTRVTLYADGTYDVTSRWVQHSRPGGGDPTMVVRPFEHA</sequence>